<evidence type="ECO:0000313" key="2">
    <source>
        <dbReference type="Proteomes" id="UP001152888"/>
    </source>
</evidence>
<organism evidence="1 2">
    <name type="scientific">Acanthoscelides obtectus</name>
    <name type="common">Bean weevil</name>
    <name type="synonym">Bruchus obtectus</name>
    <dbReference type="NCBI Taxonomy" id="200917"/>
    <lineage>
        <taxon>Eukaryota</taxon>
        <taxon>Metazoa</taxon>
        <taxon>Ecdysozoa</taxon>
        <taxon>Arthropoda</taxon>
        <taxon>Hexapoda</taxon>
        <taxon>Insecta</taxon>
        <taxon>Pterygota</taxon>
        <taxon>Neoptera</taxon>
        <taxon>Endopterygota</taxon>
        <taxon>Coleoptera</taxon>
        <taxon>Polyphaga</taxon>
        <taxon>Cucujiformia</taxon>
        <taxon>Chrysomeloidea</taxon>
        <taxon>Chrysomelidae</taxon>
        <taxon>Bruchinae</taxon>
        <taxon>Bruchini</taxon>
        <taxon>Acanthoscelides</taxon>
    </lineage>
</organism>
<sequence length="66" mass="7328">MGCNKQFQLNSRSVHQKLGCRAARSHLAESTFIQPVMRPYHLDYFNGSSRLALANAGPFYGASIRG</sequence>
<accession>A0A9P0LHL6</accession>
<gene>
    <name evidence="1" type="ORF">ACAOBT_LOCUS20203</name>
</gene>
<name>A0A9P0LHL6_ACAOB</name>
<reference evidence="1" key="1">
    <citation type="submission" date="2022-03" db="EMBL/GenBank/DDBJ databases">
        <authorList>
            <person name="Sayadi A."/>
        </authorList>
    </citation>
    <scope>NUCLEOTIDE SEQUENCE</scope>
</reference>
<dbReference type="AlphaFoldDB" id="A0A9P0LHL6"/>
<dbReference type="EMBL" id="CAKOFQ010007110">
    <property type="protein sequence ID" value="CAH1991362.1"/>
    <property type="molecule type" value="Genomic_DNA"/>
</dbReference>
<keyword evidence="2" id="KW-1185">Reference proteome</keyword>
<dbReference type="Proteomes" id="UP001152888">
    <property type="component" value="Unassembled WGS sequence"/>
</dbReference>
<evidence type="ECO:0000313" key="1">
    <source>
        <dbReference type="EMBL" id="CAH1991362.1"/>
    </source>
</evidence>
<comment type="caution">
    <text evidence="1">The sequence shown here is derived from an EMBL/GenBank/DDBJ whole genome shotgun (WGS) entry which is preliminary data.</text>
</comment>
<protein>
    <submittedName>
        <fullName evidence="1">Uncharacterized protein</fullName>
    </submittedName>
</protein>
<proteinExistence type="predicted"/>